<keyword evidence="2" id="KW-0540">Nuclease</keyword>
<proteinExistence type="predicted"/>
<name>A0A9D7S8U4_9BACT</name>
<dbReference type="Gene3D" id="3.60.10.10">
    <property type="entry name" value="Endonuclease/exonuclease/phosphatase"/>
    <property type="match status" value="1"/>
</dbReference>
<reference evidence="2 3" key="1">
    <citation type="submission" date="2020-10" db="EMBL/GenBank/DDBJ databases">
        <title>Connecting structure to function with the recovery of over 1000 high-quality activated sludge metagenome-assembled genomes encoding full-length rRNA genes using long-read sequencing.</title>
        <authorList>
            <person name="Singleton C.M."/>
            <person name="Petriglieri F."/>
            <person name="Kristensen J.M."/>
            <person name="Kirkegaard R.H."/>
            <person name="Michaelsen T.Y."/>
            <person name="Andersen M.H."/>
            <person name="Karst S.M."/>
            <person name="Dueholm M.S."/>
            <person name="Nielsen P.H."/>
            <person name="Albertsen M."/>
        </authorList>
    </citation>
    <scope>NUCLEOTIDE SEQUENCE [LARGE SCALE GENOMIC DNA]</scope>
    <source>
        <strain evidence="2">Ribe_18-Q3-R11-54_BAT3C.373</strain>
    </source>
</reference>
<accession>A0A9D7S8U4</accession>
<dbReference type="InterPro" id="IPR005135">
    <property type="entry name" value="Endo/exonuclease/phosphatase"/>
</dbReference>
<dbReference type="SUPFAM" id="SSF56219">
    <property type="entry name" value="DNase I-like"/>
    <property type="match status" value="1"/>
</dbReference>
<sequence>MKLISWNCQGAFRKKADTILLQLPDLLVVQECEHPDLLIFNSSTPKPKDYLWFGNNKHKGLGVFSYGDYKLELLDDHNPEIKIISPISVIGERINFTLFAIWAHNPNDPDGQYVEQVWKAIHQYDHLLTSERTILTGDFNSNTIWDRKNRMANHSAVVDKLALKNIYSVYHRYLNQVQGKEDHPTFFLQRNKNKPYHLDYCFASKDLYDKVTNIQIGSFENWIQHSDHTPIIISFDL</sequence>
<protein>
    <submittedName>
        <fullName evidence="2">Endonuclease/exonuclease/phosphatase family protein</fullName>
    </submittedName>
</protein>
<dbReference type="Proteomes" id="UP000808349">
    <property type="component" value="Unassembled WGS sequence"/>
</dbReference>
<dbReference type="AlphaFoldDB" id="A0A9D7S8U4"/>
<keyword evidence="2" id="KW-0378">Hydrolase</keyword>
<evidence type="ECO:0000313" key="2">
    <source>
        <dbReference type="EMBL" id="MBK9717021.1"/>
    </source>
</evidence>
<feature type="domain" description="Endonuclease/exonuclease/phosphatase" evidence="1">
    <location>
        <begin position="4"/>
        <end position="209"/>
    </location>
</feature>
<evidence type="ECO:0000259" key="1">
    <source>
        <dbReference type="Pfam" id="PF03372"/>
    </source>
</evidence>
<dbReference type="GO" id="GO:0004519">
    <property type="term" value="F:endonuclease activity"/>
    <property type="evidence" value="ECO:0007669"/>
    <property type="project" value="UniProtKB-KW"/>
</dbReference>
<evidence type="ECO:0000313" key="3">
    <source>
        <dbReference type="Proteomes" id="UP000808349"/>
    </source>
</evidence>
<comment type="caution">
    <text evidence="2">The sequence shown here is derived from an EMBL/GenBank/DDBJ whole genome shotgun (WGS) entry which is preliminary data.</text>
</comment>
<organism evidence="2 3">
    <name type="scientific">Candidatus Defluviibacterium haderslevense</name>
    <dbReference type="NCBI Taxonomy" id="2981993"/>
    <lineage>
        <taxon>Bacteria</taxon>
        <taxon>Pseudomonadati</taxon>
        <taxon>Bacteroidota</taxon>
        <taxon>Saprospiria</taxon>
        <taxon>Saprospirales</taxon>
        <taxon>Saprospiraceae</taxon>
        <taxon>Candidatus Defluviibacterium</taxon>
    </lineage>
</organism>
<dbReference type="EMBL" id="JADKFW010000004">
    <property type="protein sequence ID" value="MBK9717021.1"/>
    <property type="molecule type" value="Genomic_DNA"/>
</dbReference>
<gene>
    <name evidence="2" type="ORF">IPO85_05830</name>
</gene>
<dbReference type="Pfam" id="PF03372">
    <property type="entry name" value="Exo_endo_phos"/>
    <property type="match status" value="1"/>
</dbReference>
<dbReference type="InterPro" id="IPR036691">
    <property type="entry name" value="Endo/exonu/phosph_ase_sf"/>
</dbReference>
<keyword evidence="2" id="KW-0255">Endonuclease</keyword>